<dbReference type="EMBL" id="CAXHTA020000015">
    <property type="protein sequence ID" value="CAL5226007.1"/>
    <property type="molecule type" value="Genomic_DNA"/>
</dbReference>
<sequence>MRIDAKKGSKAAGKTVAKSNLPSKVCIVCNRPFTWRKKWEKCWDDVKYCTAEVGLLQPSASSEDIDGLRGQASHPAAEGIIGGRSQAKLEAYTFQTPPRSACGPYVAAAGQYLGFGTFGGLLAGHL</sequence>
<dbReference type="InterPro" id="IPR017136">
    <property type="entry name" value="UCP037205"/>
</dbReference>
<dbReference type="Proteomes" id="UP001497392">
    <property type="component" value="Unassembled WGS sequence"/>
</dbReference>
<dbReference type="PANTHER" id="PTHR37463:SF1">
    <property type="entry name" value="DUF2256 DOMAIN-CONTAINING PROTEIN"/>
    <property type="match status" value="1"/>
</dbReference>
<gene>
    <name evidence="1" type="primary">g8811</name>
    <name evidence="1" type="ORF">VP750_LOCUS7913</name>
</gene>
<comment type="caution">
    <text evidence="1">The sequence shown here is derived from an EMBL/GenBank/DDBJ whole genome shotgun (WGS) entry which is preliminary data.</text>
</comment>
<organism evidence="1 2">
    <name type="scientific">Coccomyxa viridis</name>
    <dbReference type="NCBI Taxonomy" id="1274662"/>
    <lineage>
        <taxon>Eukaryota</taxon>
        <taxon>Viridiplantae</taxon>
        <taxon>Chlorophyta</taxon>
        <taxon>core chlorophytes</taxon>
        <taxon>Trebouxiophyceae</taxon>
        <taxon>Trebouxiophyceae incertae sedis</taxon>
        <taxon>Coccomyxaceae</taxon>
        <taxon>Coccomyxa</taxon>
    </lineage>
</organism>
<reference evidence="1 2" key="1">
    <citation type="submission" date="2024-06" db="EMBL/GenBank/DDBJ databases">
        <authorList>
            <person name="Kraege A."/>
            <person name="Thomma B."/>
        </authorList>
    </citation>
    <scope>NUCLEOTIDE SEQUENCE [LARGE SCALE GENOMIC DNA]</scope>
</reference>
<evidence type="ECO:0000313" key="1">
    <source>
        <dbReference type="EMBL" id="CAL5226007.1"/>
    </source>
</evidence>
<accession>A0ABP1G3Y6</accession>
<name>A0ABP1G3Y6_9CHLO</name>
<proteinExistence type="predicted"/>
<evidence type="ECO:0000313" key="2">
    <source>
        <dbReference type="Proteomes" id="UP001497392"/>
    </source>
</evidence>
<dbReference type="Pfam" id="PF10013">
    <property type="entry name" value="DUF2256"/>
    <property type="match status" value="1"/>
</dbReference>
<dbReference type="PANTHER" id="PTHR37463">
    <property type="entry name" value="GSL3115 PROTEIN"/>
    <property type="match status" value="1"/>
</dbReference>
<protein>
    <submittedName>
        <fullName evidence="1">G8811 protein</fullName>
    </submittedName>
</protein>
<keyword evidence="2" id="KW-1185">Reference proteome</keyword>